<evidence type="ECO:0000313" key="3">
    <source>
        <dbReference type="Proteomes" id="UP000231553"/>
    </source>
</evidence>
<evidence type="ECO:0000259" key="1">
    <source>
        <dbReference type="Pfam" id="PF02602"/>
    </source>
</evidence>
<accession>A0A2M8ITN1</accession>
<reference evidence="2 3" key="1">
    <citation type="journal article" date="2018" name="Int. J. Syst. Evol. Microbiol.">
        <title>Pseudooceanicola lipolyticus sp. nov., a marine alphaproteobacterium, reclassification of Oceanicola flagellatus as Pseudooceanicola flagellatus comb. nov. and emended description of the genus Pseudooceanicola.</title>
        <authorList>
            <person name="Huang M.-M."/>
            <person name="Guo L.-L."/>
            <person name="Wu Y.-H."/>
            <person name="Lai Q.-L."/>
            <person name="Shao Z.-Z."/>
            <person name="Wang C.-S."/>
            <person name="Wu M."/>
            <person name="Xu X.-W."/>
        </authorList>
    </citation>
    <scope>NUCLEOTIDE SEQUENCE [LARGE SCALE GENOMIC DNA]</scope>
    <source>
        <strain evidence="2 3">157</strain>
    </source>
</reference>
<comment type="caution">
    <text evidence="2">The sequence shown here is derived from an EMBL/GenBank/DDBJ whole genome shotgun (WGS) entry which is preliminary data.</text>
</comment>
<dbReference type="SUPFAM" id="SSF69618">
    <property type="entry name" value="HemD-like"/>
    <property type="match status" value="1"/>
</dbReference>
<dbReference type="Proteomes" id="UP000231553">
    <property type="component" value="Unassembled WGS sequence"/>
</dbReference>
<dbReference type="EMBL" id="PGTB01000293">
    <property type="protein sequence ID" value="PJE33887.1"/>
    <property type="molecule type" value="Genomic_DNA"/>
</dbReference>
<evidence type="ECO:0000313" key="2">
    <source>
        <dbReference type="EMBL" id="PJE33887.1"/>
    </source>
</evidence>
<organism evidence="2 3">
    <name type="scientific">Pseudooceanicola lipolyticus</name>
    <dbReference type="NCBI Taxonomy" id="2029104"/>
    <lineage>
        <taxon>Bacteria</taxon>
        <taxon>Pseudomonadati</taxon>
        <taxon>Pseudomonadota</taxon>
        <taxon>Alphaproteobacteria</taxon>
        <taxon>Rhodobacterales</taxon>
        <taxon>Paracoccaceae</taxon>
        <taxon>Pseudooceanicola</taxon>
    </lineage>
</organism>
<dbReference type="OrthoDB" id="7204250at2"/>
<keyword evidence="3" id="KW-1185">Reference proteome</keyword>
<proteinExistence type="predicted"/>
<name>A0A2M8ITN1_9RHOB</name>
<dbReference type="GO" id="GO:0004852">
    <property type="term" value="F:uroporphyrinogen-III synthase activity"/>
    <property type="evidence" value="ECO:0007669"/>
    <property type="project" value="InterPro"/>
</dbReference>
<dbReference type="Pfam" id="PF02602">
    <property type="entry name" value="HEM4"/>
    <property type="match status" value="1"/>
</dbReference>
<dbReference type="CDD" id="cd06578">
    <property type="entry name" value="HemD"/>
    <property type="match status" value="1"/>
</dbReference>
<dbReference type="Gene3D" id="3.40.50.10090">
    <property type="match status" value="2"/>
</dbReference>
<dbReference type="InterPro" id="IPR036108">
    <property type="entry name" value="4pyrrol_syn_uPrphyn_synt_sf"/>
</dbReference>
<gene>
    <name evidence="2" type="ORF">CVM52_25115</name>
</gene>
<dbReference type="GO" id="GO:0033014">
    <property type="term" value="P:tetrapyrrole biosynthetic process"/>
    <property type="evidence" value="ECO:0007669"/>
    <property type="project" value="InterPro"/>
</dbReference>
<dbReference type="RefSeq" id="WP_100164998.1">
    <property type="nucleotide sequence ID" value="NZ_PGTB01000293.1"/>
</dbReference>
<protein>
    <submittedName>
        <fullName evidence="2">Uroporphyrinogen-III synthase</fullName>
    </submittedName>
</protein>
<dbReference type="InterPro" id="IPR003754">
    <property type="entry name" value="4pyrrol_synth_uPrphyn_synth"/>
</dbReference>
<sequence length="246" mass="26065">MARPRPVLLMTRPRAASDRFVADLPAALRARLEVVIAPLVEIRPISTPIDLAPDEAVIFTSSNAVTIAAALGVTGGRPAFCVGQATSAAARVAGWQAECVGETAEALVATLSKRHPDHPLCHLRGAHTRGNIVARLREAGWAMRDQVIYEQVLLPLAPQGQTALAGDHPVIVPLFSPRIVRHFAGLTMAAQAVHVVAISAAAAAELQDFRPASVTVSQKPDACHMVRAIETCADRLTRVEGDRGAQ</sequence>
<dbReference type="AlphaFoldDB" id="A0A2M8ITN1"/>
<feature type="domain" description="Tetrapyrrole biosynthesis uroporphyrinogen III synthase" evidence="1">
    <location>
        <begin position="32"/>
        <end position="226"/>
    </location>
</feature>